<keyword evidence="1" id="KW-0175">Coiled coil</keyword>
<keyword evidence="4" id="KW-1185">Reference proteome</keyword>
<evidence type="ECO:0000313" key="4">
    <source>
        <dbReference type="Proteomes" id="UP000319004"/>
    </source>
</evidence>
<keyword evidence="2" id="KW-0812">Transmembrane</keyword>
<accession>A0A518HVK4</accession>
<sequence>MLAGIPKIPIFFLAYYAHPRSNEWVDSNDPPKEKLAMLRKLFHSVAALLVVSGIGVGVPAAAQEMRVRNLIVPDGATEYSMMKRRGDVRFQMPSDFRSVGKDYAQKLTQQGWRKSARDNLQSSFWVQTFAKGNMTLVVRVSEEDGGSAVRLTPTGMMWEEDDQPTPKELPIPDDATELEYSDFFETVEFRTPSDLKTVQKYLVEELEKRNWQKDKTTMDFAHYVSMDFSQKKSSLTVNLRAQEEGCEVEFRTEGMQWDGMKDEIERAKKVAQKAKQVREQAEQIAADAAKTEALAERMASLPKRKDKPKQGIDTLPKLPNEATIVMDGTTFKLPHVIAYEVFQYDEWKTKIVATPKAVKQDTLLARLRKTGNDEDDQGGPSWPQPHLIVVLNEDDQPRRLSLQAGGTPGHGSDDELVGTALVENGRARGTVALREPGDFFDKVYTAEISFDVPVLTRDSTPVKRLADAPKLANSGKLVMGNRTYNLSNVVAYPMMFFDDPMTAIVFSEKPLNLTKLTAALGRPAADDYFEFTPQVKLLVDADDNVSSVSIWADNNSVGSNNDLEDAIVIEDGRARGTAKMTKPGEFLDTKYSFEVSVDVNVLGQKASVSRKPVGGLPADSYDALPVPQGHEGFHAEGSPFRKVIQTTVAAKLDAVVDFYRRQLASGQWGKWDETVADTKIDRQSARLTFTGPTGGLSVQLVGKGNETAITLVSRDAQAAKAAGLWPAPGKARLFIANETASPAVLTINRRDYTIAAGAGGRDPKTGINWEVAPGNYTIEIIPPRGQVQSEKIKIQPDTTIGVIITDSGNFMTMELY</sequence>
<keyword evidence="2" id="KW-1133">Transmembrane helix</keyword>
<organism evidence="3 4">
    <name type="scientific">Stieleria neptunia</name>
    <dbReference type="NCBI Taxonomy" id="2527979"/>
    <lineage>
        <taxon>Bacteria</taxon>
        <taxon>Pseudomonadati</taxon>
        <taxon>Planctomycetota</taxon>
        <taxon>Planctomycetia</taxon>
        <taxon>Pirellulales</taxon>
        <taxon>Pirellulaceae</taxon>
        <taxon>Stieleria</taxon>
    </lineage>
</organism>
<dbReference type="Proteomes" id="UP000319004">
    <property type="component" value="Chromosome"/>
</dbReference>
<keyword evidence="2" id="KW-0472">Membrane</keyword>
<dbReference type="AlphaFoldDB" id="A0A518HVK4"/>
<evidence type="ECO:0000256" key="2">
    <source>
        <dbReference type="SAM" id="Phobius"/>
    </source>
</evidence>
<reference evidence="3 4" key="1">
    <citation type="submission" date="2019-03" db="EMBL/GenBank/DDBJ databases">
        <title>Deep-cultivation of Planctomycetes and their phenomic and genomic characterization uncovers novel biology.</title>
        <authorList>
            <person name="Wiegand S."/>
            <person name="Jogler M."/>
            <person name="Boedeker C."/>
            <person name="Pinto D."/>
            <person name="Vollmers J."/>
            <person name="Rivas-Marin E."/>
            <person name="Kohn T."/>
            <person name="Peeters S.H."/>
            <person name="Heuer A."/>
            <person name="Rast P."/>
            <person name="Oberbeckmann S."/>
            <person name="Bunk B."/>
            <person name="Jeske O."/>
            <person name="Meyerdierks A."/>
            <person name="Storesund J.E."/>
            <person name="Kallscheuer N."/>
            <person name="Luecker S."/>
            <person name="Lage O.M."/>
            <person name="Pohl T."/>
            <person name="Merkel B.J."/>
            <person name="Hornburger P."/>
            <person name="Mueller R.-W."/>
            <person name="Bruemmer F."/>
            <person name="Labrenz M."/>
            <person name="Spormann A.M."/>
            <person name="Op den Camp H."/>
            <person name="Overmann J."/>
            <person name="Amann R."/>
            <person name="Jetten M.S.M."/>
            <person name="Mascher T."/>
            <person name="Medema M.H."/>
            <person name="Devos D.P."/>
            <person name="Kaster A.-K."/>
            <person name="Ovreas L."/>
            <person name="Rohde M."/>
            <person name="Galperin M.Y."/>
            <person name="Jogler C."/>
        </authorList>
    </citation>
    <scope>NUCLEOTIDE SEQUENCE [LARGE SCALE GENOMIC DNA]</scope>
    <source>
        <strain evidence="3 4">Enr13</strain>
    </source>
</reference>
<dbReference type="KEGG" id="snep:Enr13x_46650"/>
<feature type="coiled-coil region" evidence="1">
    <location>
        <begin position="260"/>
        <end position="294"/>
    </location>
</feature>
<proteinExistence type="predicted"/>
<evidence type="ECO:0000256" key="1">
    <source>
        <dbReference type="SAM" id="Coils"/>
    </source>
</evidence>
<gene>
    <name evidence="3" type="ORF">Enr13x_46650</name>
</gene>
<dbReference type="EMBL" id="CP037423">
    <property type="protein sequence ID" value="QDV44794.1"/>
    <property type="molecule type" value="Genomic_DNA"/>
</dbReference>
<name>A0A518HVK4_9BACT</name>
<evidence type="ECO:0000313" key="3">
    <source>
        <dbReference type="EMBL" id="QDV44794.1"/>
    </source>
</evidence>
<protein>
    <submittedName>
        <fullName evidence="3">Uncharacterized protein</fullName>
    </submittedName>
</protein>
<feature type="transmembrane region" description="Helical" evidence="2">
    <location>
        <begin position="41"/>
        <end position="62"/>
    </location>
</feature>